<evidence type="ECO:0000256" key="1">
    <source>
        <dbReference type="ARBA" id="ARBA00007879"/>
    </source>
</evidence>
<name>I0YIP8_COCSC</name>
<dbReference type="PANTHER" id="PTHR31212">
    <property type="entry name" value="ALPHA-KETOGLUTARATE-DEPENDENT DIOXYGENASE ALKB HOMOLOG 3"/>
    <property type="match status" value="1"/>
</dbReference>
<evidence type="ECO:0000256" key="2">
    <source>
        <dbReference type="SAM" id="MobiDB-lite"/>
    </source>
</evidence>
<dbReference type="eggNOG" id="ENOG502QUQ4">
    <property type="taxonomic scope" value="Eukaryota"/>
</dbReference>
<protein>
    <recommendedName>
        <fullName evidence="3">Fe2OG dioxygenase domain-containing protein</fullName>
    </recommendedName>
</protein>
<sequence length="351" mass="38450">MTPKVSIGGSSPELRSPSYSGKGSKKVPVSYEELQREVPSEMVQNVLPKKLADRLLRHLIADAPTWHRGQWIMFGKTHAAPRTSCYYSLADGQEDAEESDDYKDVSQLVDRRDAPADLREAARIIDDVVRRLGASREPDLAPRDRGGGWSASYALANHYADGQETVGAHADRLTPLGKCPTIASLSLGATRMFRLKRADPTEAPKDAGGSNSDAPGTREAEGREEDTAQSPTRTAPAAGAINSVDFCLEHNTLVIMWPPTQEEWRHEVPRSKNMGRHPISGAARVNLTFRRLDRASAARAPLCRCGNQAVLKASLNRRPPAGSHAACQQGYYFACDNTKGSCGFWRWDDEA</sequence>
<dbReference type="AlphaFoldDB" id="I0YIP8"/>
<feature type="region of interest" description="Disordered" evidence="2">
    <location>
        <begin position="1"/>
        <end position="27"/>
    </location>
</feature>
<dbReference type="OrthoDB" id="511417at2759"/>
<feature type="domain" description="Fe2OG dioxygenase" evidence="3">
    <location>
        <begin position="150"/>
        <end position="293"/>
    </location>
</feature>
<comment type="similarity">
    <text evidence="1">Belongs to the alkB family.</text>
</comment>
<dbReference type="GeneID" id="17036174"/>
<accession>I0YIP8</accession>
<reference evidence="4 5" key="1">
    <citation type="journal article" date="2012" name="Genome Biol.">
        <title>The genome of the polar eukaryotic microalga coccomyxa subellipsoidea reveals traits of cold adaptation.</title>
        <authorList>
            <person name="Blanc G."/>
            <person name="Agarkova I."/>
            <person name="Grimwood J."/>
            <person name="Kuo A."/>
            <person name="Brueggeman A."/>
            <person name="Dunigan D."/>
            <person name="Gurnon J."/>
            <person name="Ladunga I."/>
            <person name="Lindquist E."/>
            <person name="Lucas S."/>
            <person name="Pangilinan J."/>
            <person name="Proschold T."/>
            <person name="Salamov A."/>
            <person name="Schmutz J."/>
            <person name="Weeks D."/>
            <person name="Yamada T."/>
            <person name="Claverie J.M."/>
            <person name="Grigoriev I."/>
            <person name="Van Etten J."/>
            <person name="Lomsadze A."/>
            <person name="Borodovsky M."/>
        </authorList>
    </citation>
    <scope>NUCLEOTIDE SEQUENCE [LARGE SCALE GENOMIC DNA]</scope>
    <source>
        <strain evidence="4 5">C-169</strain>
    </source>
</reference>
<gene>
    <name evidence="4" type="ORF">COCSUDRAFT_60460</name>
</gene>
<dbReference type="InterPro" id="IPR027450">
    <property type="entry name" value="AlkB-like"/>
</dbReference>
<dbReference type="Proteomes" id="UP000007264">
    <property type="component" value="Unassembled WGS sequence"/>
</dbReference>
<proteinExistence type="inferred from homology"/>
<dbReference type="PROSITE" id="PS51471">
    <property type="entry name" value="FE2OG_OXY"/>
    <property type="match status" value="1"/>
</dbReference>
<dbReference type="GO" id="GO:0051213">
    <property type="term" value="F:dioxygenase activity"/>
    <property type="evidence" value="ECO:0007669"/>
    <property type="project" value="InterPro"/>
</dbReference>
<dbReference type="SUPFAM" id="SSF51197">
    <property type="entry name" value="Clavaminate synthase-like"/>
    <property type="match status" value="1"/>
</dbReference>
<dbReference type="RefSeq" id="XP_005642811.1">
    <property type="nucleotide sequence ID" value="XM_005642754.1"/>
</dbReference>
<dbReference type="STRING" id="574566.I0YIP8"/>
<dbReference type="EMBL" id="AGSI01000025">
    <property type="protein sequence ID" value="EIE18267.1"/>
    <property type="molecule type" value="Genomic_DNA"/>
</dbReference>
<evidence type="ECO:0000313" key="5">
    <source>
        <dbReference type="Proteomes" id="UP000007264"/>
    </source>
</evidence>
<dbReference type="InterPro" id="IPR032854">
    <property type="entry name" value="ALKBH3"/>
</dbReference>
<comment type="caution">
    <text evidence="4">The sequence shown here is derived from an EMBL/GenBank/DDBJ whole genome shotgun (WGS) entry which is preliminary data.</text>
</comment>
<dbReference type="Gene3D" id="2.60.120.590">
    <property type="entry name" value="Alpha-ketoglutarate-dependent dioxygenase AlkB-like"/>
    <property type="match status" value="1"/>
</dbReference>
<evidence type="ECO:0000313" key="4">
    <source>
        <dbReference type="EMBL" id="EIE18267.1"/>
    </source>
</evidence>
<organism evidence="4 5">
    <name type="scientific">Coccomyxa subellipsoidea (strain C-169)</name>
    <name type="common">Green microalga</name>
    <dbReference type="NCBI Taxonomy" id="574566"/>
    <lineage>
        <taxon>Eukaryota</taxon>
        <taxon>Viridiplantae</taxon>
        <taxon>Chlorophyta</taxon>
        <taxon>core chlorophytes</taxon>
        <taxon>Trebouxiophyceae</taxon>
        <taxon>Trebouxiophyceae incertae sedis</taxon>
        <taxon>Coccomyxaceae</taxon>
        <taxon>Coccomyxa</taxon>
        <taxon>Coccomyxa subellipsoidea</taxon>
    </lineage>
</organism>
<dbReference type="KEGG" id="csl:COCSUDRAFT_60460"/>
<dbReference type="PANTHER" id="PTHR31212:SF4">
    <property type="entry name" value="ALPHA-KETOGLUTARATE-DEPENDENT DIOXYGENASE ALKB HOMOLOG 3"/>
    <property type="match status" value="1"/>
</dbReference>
<dbReference type="InterPro" id="IPR005123">
    <property type="entry name" value="Oxoglu/Fe-dep_dioxygenase_dom"/>
</dbReference>
<dbReference type="Pfam" id="PF13532">
    <property type="entry name" value="2OG-FeII_Oxy_2"/>
    <property type="match status" value="1"/>
</dbReference>
<keyword evidence="5" id="KW-1185">Reference proteome</keyword>
<feature type="region of interest" description="Disordered" evidence="2">
    <location>
        <begin position="200"/>
        <end position="236"/>
    </location>
</feature>
<evidence type="ECO:0000259" key="3">
    <source>
        <dbReference type="PROSITE" id="PS51471"/>
    </source>
</evidence>
<dbReference type="GO" id="GO:0006307">
    <property type="term" value="P:DNA alkylation repair"/>
    <property type="evidence" value="ECO:0007669"/>
    <property type="project" value="InterPro"/>
</dbReference>
<dbReference type="InterPro" id="IPR037151">
    <property type="entry name" value="AlkB-like_sf"/>
</dbReference>